<evidence type="ECO:0000259" key="4">
    <source>
        <dbReference type="SMART" id="SM01043"/>
    </source>
</evidence>
<dbReference type="Gene3D" id="3.40.50.300">
    <property type="entry name" value="P-loop containing nucleotide triphosphate hydrolases"/>
    <property type="match status" value="1"/>
</dbReference>
<feature type="region of interest" description="Disordered" evidence="3">
    <location>
        <begin position="238"/>
        <end position="266"/>
    </location>
</feature>
<dbReference type="InterPro" id="IPR027417">
    <property type="entry name" value="P-loop_NTPase"/>
</dbReference>
<sequence>MDLYLHFLGDMKVMRGGKVLALPPSRKTRALLVYLAIQDRAFHRQSLCELLWEIPDDPRGSLRWSLSKIRNLVDSQHDTRILADRNQVRFTPAGAHIDVLELYRLVEGDLSDQPLDALEHAASSFQGNLLEGLELPNFHHFHAWCVSERDRINEARSTLLQEIVDRRSQADELARALPYARTLAVSSPYDESKRAQLIRLLVANGLGDEAEQQYRLGNRLLKEVGVESSPALVQALHGAPGAGRQRPEVPRSPEPEPVAEPMFPRPRTQLVGRDDEISQFSTAIRTSVDQSCAMVILMRGEPGIGKSTLLKEAARLTTETGFASLSAAAFEAETLRPFALWLDALRQNKGEGNAAFAPATSREQLLEQINTAVQAQLTQKPLALFFDDVQWSDESSAEALHYVARMNRDRPLMILLASREAELEDNRAMQRVLRGLRHDRLLYEQRLKPLADADVRRIIEQRAPGADSDELCQRCRGNPLLAVELARAELSGGAGGSLQELVLDRMSRIDVDEAEVIRWAALLAPRISIERLCQLSGQSALDAGTALETAERQSLIQTRAGGFEFVHNLIARSIYNALSPTRRAVMHRHIALLLEQESAIDLDYASDLAHHASLSGDTALAVRACISAGRLCARFFANEDARQLATRGLQMVESLSEVDRVCYSIELNDILLSATCVDDWEKASDQLVVLAEHALEYDAIDHARRGYQLASNLRWSHGQGIQAWESMEQAERATRSGTEREAVSGLAEAARCLALLERDLPQADAMLMEASALAERSRMRPPAIPASLGMLRFHEHRFDDARALLREGKALYRKEGMRHGEFQTLEYLAMLEYESGNYVAASACCEELLQLGEKLPEGSEAPFARCFAALCQIALGGSDVGLNEAIEQLRQADAKFRLAYVLTRSAFQSIERGDCASASARGQEALGYANLLDRPTERTLANAVLAYCLAQKGDMDASKSHRDAALSETPHAVAQWALERIEQLIPDECNAGCDTAGG</sequence>
<feature type="domain" description="Bacterial transcriptional activator" evidence="4">
    <location>
        <begin position="97"/>
        <end position="240"/>
    </location>
</feature>
<evidence type="ECO:0000313" key="6">
    <source>
        <dbReference type="Proteomes" id="UP001168640"/>
    </source>
</evidence>
<dbReference type="InterPro" id="IPR011990">
    <property type="entry name" value="TPR-like_helical_dom_sf"/>
</dbReference>
<dbReference type="SUPFAM" id="SSF52540">
    <property type="entry name" value="P-loop containing nucleoside triphosphate hydrolases"/>
    <property type="match status" value="1"/>
</dbReference>
<evidence type="ECO:0000313" key="5">
    <source>
        <dbReference type="EMBL" id="MDO3720709.1"/>
    </source>
</evidence>
<accession>A0ABT8VXI0</accession>
<dbReference type="Pfam" id="PF13191">
    <property type="entry name" value="AAA_16"/>
    <property type="match status" value="1"/>
</dbReference>
<dbReference type="InterPro" id="IPR041664">
    <property type="entry name" value="AAA_16"/>
</dbReference>
<evidence type="ECO:0000256" key="3">
    <source>
        <dbReference type="SAM" id="MobiDB-lite"/>
    </source>
</evidence>
<dbReference type="PANTHER" id="PTHR16305:SF28">
    <property type="entry name" value="GUANYLATE CYCLASE DOMAIN-CONTAINING PROTEIN"/>
    <property type="match status" value="1"/>
</dbReference>
<dbReference type="Gene3D" id="1.25.40.10">
    <property type="entry name" value="Tetratricopeptide repeat domain"/>
    <property type="match status" value="2"/>
</dbReference>
<proteinExistence type="predicted"/>
<protein>
    <submittedName>
        <fullName evidence="5">AAA family ATPase</fullName>
    </submittedName>
</protein>
<dbReference type="Gene3D" id="1.10.10.10">
    <property type="entry name" value="Winged helix-like DNA-binding domain superfamily/Winged helix DNA-binding domain"/>
    <property type="match status" value="1"/>
</dbReference>
<keyword evidence="2" id="KW-0067">ATP-binding</keyword>
<dbReference type="PANTHER" id="PTHR16305">
    <property type="entry name" value="TESTICULAR SOLUBLE ADENYLYL CYCLASE"/>
    <property type="match status" value="1"/>
</dbReference>
<dbReference type="EMBL" id="JAUMIS010000001">
    <property type="protein sequence ID" value="MDO3720709.1"/>
    <property type="molecule type" value="Genomic_DNA"/>
</dbReference>
<dbReference type="InterPro" id="IPR005158">
    <property type="entry name" value="BTAD"/>
</dbReference>
<feature type="compositionally biased region" description="Basic and acidic residues" evidence="3">
    <location>
        <begin position="245"/>
        <end position="254"/>
    </location>
</feature>
<keyword evidence="6" id="KW-1185">Reference proteome</keyword>
<reference evidence="5" key="1">
    <citation type="submission" date="2023-07" db="EMBL/GenBank/DDBJ databases">
        <title>Marinobacter sp. chi1 genome sequencing and assembly.</title>
        <authorList>
            <person name="Park S."/>
        </authorList>
    </citation>
    <scope>NUCLEOTIDE SEQUENCE</scope>
    <source>
        <strain evidence="5">Chi1</strain>
    </source>
</reference>
<dbReference type="InterPro" id="IPR036388">
    <property type="entry name" value="WH-like_DNA-bd_sf"/>
</dbReference>
<dbReference type="SUPFAM" id="SSF48452">
    <property type="entry name" value="TPR-like"/>
    <property type="match status" value="2"/>
</dbReference>
<name>A0ABT8VXI0_9GAMM</name>
<dbReference type="Pfam" id="PF03704">
    <property type="entry name" value="BTAD"/>
    <property type="match status" value="1"/>
</dbReference>
<dbReference type="RefSeq" id="WP_302908841.1">
    <property type="nucleotide sequence ID" value="NZ_JAUMIS010000001.1"/>
</dbReference>
<comment type="caution">
    <text evidence="5">The sequence shown here is derived from an EMBL/GenBank/DDBJ whole genome shotgun (WGS) entry which is preliminary data.</text>
</comment>
<evidence type="ECO:0000256" key="2">
    <source>
        <dbReference type="ARBA" id="ARBA00022840"/>
    </source>
</evidence>
<dbReference type="SMART" id="SM01043">
    <property type="entry name" value="BTAD"/>
    <property type="match status" value="1"/>
</dbReference>
<evidence type="ECO:0000256" key="1">
    <source>
        <dbReference type="ARBA" id="ARBA00022741"/>
    </source>
</evidence>
<dbReference type="Proteomes" id="UP001168640">
    <property type="component" value="Unassembled WGS sequence"/>
</dbReference>
<organism evidence="5 6">
    <name type="scientific">Marinobacter suaedae</name>
    <dbReference type="NCBI Taxonomy" id="3057675"/>
    <lineage>
        <taxon>Bacteria</taxon>
        <taxon>Pseudomonadati</taxon>
        <taxon>Pseudomonadota</taxon>
        <taxon>Gammaproteobacteria</taxon>
        <taxon>Pseudomonadales</taxon>
        <taxon>Marinobacteraceae</taxon>
        <taxon>Marinobacter</taxon>
    </lineage>
</organism>
<keyword evidence="1" id="KW-0547">Nucleotide-binding</keyword>
<gene>
    <name evidence="5" type="ORF">QVZ43_03175</name>
</gene>